<evidence type="ECO:0000313" key="7">
    <source>
        <dbReference type="EMBL" id="PWN07486.1"/>
    </source>
</evidence>
<evidence type="ECO:0000313" key="8">
    <source>
        <dbReference type="Proteomes" id="UP000245533"/>
    </source>
</evidence>
<reference evidence="7 8" key="1">
    <citation type="submission" date="2018-05" db="EMBL/GenBank/DDBJ databases">
        <title>Rhodohalobacter halophilus gen. nov., sp. nov., a moderately halophilic member of the family Balneolaceae.</title>
        <authorList>
            <person name="Liu Z.-W."/>
        </authorList>
    </citation>
    <scope>NUCLEOTIDE SEQUENCE [LARGE SCALE GENOMIC DNA]</scope>
    <source>
        <strain evidence="7 8">8A47</strain>
    </source>
</reference>
<evidence type="ECO:0000256" key="3">
    <source>
        <dbReference type="ARBA" id="ARBA00022989"/>
    </source>
</evidence>
<feature type="transmembrane region" description="Helical" evidence="5">
    <location>
        <begin position="49"/>
        <end position="73"/>
    </location>
</feature>
<dbReference type="InterPro" id="IPR002035">
    <property type="entry name" value="VWF_A"/>
</dbReference>
<dbReference type="InterPro" id="IPR050768">
    <property type="entry name" value="UPF0353/GerABKA_families"/>
</dbReference>
<organism evidence="7 8">
    <name type="scientific">Rhodohalobacter mucosus</name>
    <dbReference type="NCBI Taxonomy" id="2079485"/>
    <lineage>
        <taxon>Bacteria</taxon>
        <taxon>Pseudomonadati</taxon>
        <taxon>Balneolota</taxon>
        <taxon>Balneolia</taxon>
        <taxon>Balneolales</taxon>
        <taxon>Balneolaceae</taxon>
        <taxon>Rhodohalobacter</taxon>
    </lineage>
</organism>
<dbReference type="InterPro" id="IPR033881">
    <property type="entry name" value="vWA_BatA_type"/>
</dbReference>
<evidence type="ECO:0000256" key="1">
    <source>
        <dbReference type="ARBA" id="ARBA00022475"/>
    </source>
</evidence>
<dbReference type="Pfam" id="PF07584">
    <property type="entry name" value="BatA"/>
    <property type="match status" value="1"/>
</dbReference>
<dbReference type="SUPFAM" id="SSF53300">
    <property type="entry name" value="vWA-like"/>
    <property type="match status" value="1"/>
</dbReference>
<proteinExistence type="predicted"/>
<evidence type="ECO:0000256" key="2">
    <source>
        <dbReference type="ARBA" id="ARBA00022692"/>
    </source>
</evidence>
<comment type="caution">
    <text evidence="7">The sequence shown here is derived from an EMBL/GenBank/DDBJ whole genome shotgun (WGS) entry which is preliminary data.</text>
</comment>
<keyword evidence="2 5" id="KW-0812">Transmembrane</keyword>
<evidence type="ECO:0000256" key="4">
    <source>
        <dbReference type="ARBA" id="ARBA00023136"/>
    </source>
</evidence>
<gene>
    <name evidence="7" type="ORF">DDZ15_04285</name>
</gene>
<dbReference type="PANTHER" id="PTHR22550:SF5">
    <property type="entry name" value="LEUCINE ZIPPER PROTEIN 4"/>
    <property type="match status" value="1"/>
</dbReference>
<dbReference type="Proteomes" id="UP000245533">
    <property type="component" value="Unassembled WGS sequence"/>
</dbReference>
<dbReference type="CDD" id="cd01467">
    <property type="entry name" value="vWA_BatA_type"/>
    <property type="match status" value="1"/>
</dbReference>
<dbReference type="Gene3D" id="3.40.50.410">
    <property type="entry name" value="von Willebrand factor, type A domain"/>
    <property type="match status" value="1"/>
</dbReference>
<accession>A0A316U2K1</accession>
<keyword evidence="8" id="KW-1185">Reference proteome</keyword>
<dbReference type="AlphaFoldDB" id="A0A316U2K1"/>
<feature type="transmembrane region" description="Helical" evidence="5">
    <location>
        <begin position="6"/>
        <end position="28"/>
    </location>
</feature>
<dbReference type="EMBL" id="QGGB01000003">
    <property type="protein sequence ID" value="PWN07486.1"/>
    <property type="molecule type" value="Genomic_DNA"/>
</dbReference>
<dbReference type="RefSeq" id="WP_109645234.1">
    <property type="nucleotide sequence ID" value="NZ_QGGB01000003.1"/>
</dbReference>
<evidence type="ECO:0000259" key="6">
    <source>
        <dbReference type="PROSITE" id="PS50234"/>
    </source>
</evidence>
<keyword evidence="3 5" id="KW-1133">Transmembrane helix</keyword>
<dbReference type="InterPro" id="IPR024163">
    <property type="entry name" value="Aerotolerance_reg_N"/>
</dbReference>
<dbReference type="Pfam" id="PF13519">
    <property type="entry name" value="VWA_2"/>
    <property type="match status" value="1"/>
</dbReference>
<evidence type="ECO:0000256" key="5">
    <source>
        <dbReference type="SAM" id="Phobius"/>
    </source>
</evidence>
<sequence length="332" mass="37436">MSWANPEYFWLLLVVPFFLGYQVWNYFSGRKAQLTFSSLGKLSDIKGNYRAWLTWATPILYTAAYTFIILSLARPQLQNSTIERSAEGIDIVISIDISSSMLAEDIKPNRLIAAKDVAVDFIDKRISDRIGINVFARESFTVVPPTLDYALVSSLIETIDIGMVRDGTAIGMGLATAINRLRDSETESKVIILLTDGMNNSGEIDPVTAGELASTFNIKVYTIGIGSRGTAPYPIDDPIFGRRYQNVPVEIDEEMLQHIAGITGGRYWRATDLEEFIEVYNEIDQLEQSEVEEIIYIDYEEQYPQYLLSGLLFLLLGFVNERFITRSPLLHP</sequence>
<dbReference type="InterPro" id="IPR036465">
    <property type="entry name" value="vWFA_dom_sf"/>
</dbReference>
<dbReference type="PANTHER" id="PTHR22550">
    <property type="entry name" value="SPORE GERMINATION PROTEIN"/>
    <property type="match status" value="1"/>
</dbReference>
<dbReference type="SMART" id="SM00327">
    <property type="entry name" value="VWA"/>
    <property type="match status" value="1"/>
</dbReference>
<protein>
    <submittedName>
        <fullName evidence="7">Aerotolerance regulator BatA</fullName>
    </submittedName>
</protein>
<keyword evidence="1" id="KW-1003">Cell membrane</keyword>
<feature type="domain" description="VWFA" evidence="6">
    <location>
        <begin position="90"/>
        <end position="283"/>
    </location>
</feature>
<dbReference type="PROSITE" id="PS50234">
    <property type="entry name" value="VWFA"/>
    <property type="match status" value="1"/>
</dbReference>
<dbReference type="OrthoDB" id="6206554at2"/>
<keyword evidence="4 5" id="KW-0472">Membrane</keyword>
<name>A0A316U2K1_9BACT</name>